<feature type="region of interest" description="Disordered" evidence="1">
    <location>
        <begin position="502"/>
        <end position="569"/>
    </location>
</feature>
<name>A0A1A7Z9X5_NOTFU</name>
<dbReference type="Ensembl" id="ENSNFUT00015056310.1">
    <property type="protein sequence ID" value="ENSNFUP00015054025.1"/>
    <property type="gene ID" value="ENSNFUG00015025082.1"/>
</dbReference>
<dbReference type="Proteomes" id="UP000694548">
    <property type="component" value="Chromosome sgr11"/>
</dbReference>
<dbReference type="OrthoDB" id="8924994at2759"/>
<dbReference type="EMBL" id="HADY01000914">
    <property type="protein sequence ID" value="SBP39399.1"/>
    <property type="molecule type" value="Transcribed_RNA"/>
</dbReference>
<dbReference type="KEGG" id="nfu:107386607"/>
<accession>A0A1A7Z9X5</accession>
<feature type="compositionally biased region" description="Polar residues" evidence="1">
    <location>
        <begin position="59"/>
        <end position="74"/>
    </location>
</feature>
<dbReference type="PANTHER" id="PTHR28682">
    <property type="entry name" value="INHIBITORY SYNAPTIC FACTOR 2A-RELATED"/>
    <property type="match status" value="1"/>
</dbReference>
<sequence length="1075" mass="116354">MGRRAADPATPVPVLGVPASVGGWKTTGGDRGGVPLQTWGQCSVGIQTSPGISRPPAQLPNTPSDNITQTSNSGIAKETEVTSPLTKNNNEKGAILRHKSGETKIKKEVTFKALGGDTSKEGGIYGYATAIRTNPLIAGSVTGSRTKLKNASRYMNGSVVDSEAIGGISVVNDEAEAESDLRLQKTDQSGKTVPLSVGQALAAPQKMCNLCGGRKSTQSKNTHLPEKPSEPGLTSVSTSRQLQVSHMSAKLQQEQLIYQSTTDKEAQIAGNPRMFYLNEELRYRNIPHPACPVHSRGKIMTLSHPHGASDEKSIQPATSPQANATAVAKATKEPLPETQQNTILNWTPQMSKSPLSHPKLLKTAHLRSVHDNIPQDICVSVHATPNNVQSSPAYTVAMRSGTTSCTKNPTFNPEVMPSDCNLNTEQEKQISNQTNATNSLQMAPKCITLTNRVFKSDHPAHHAPAIPPHMLLSSRVSSTPGEGASTDAEIRQAHFLAFTKTPHTAEPHSSDAGSQNTLNHKADPDQITSTKHKSVALQSHSTHPQSSTSEPNINMSASSLHKASHASKPLDSRAELPAAFTVMYPDALHKNVACRNIKVCLEKTAGSLLSPLTEKQNNVTISSTSSLQLASIKKVFGCNEAPDSSRAHHTQAANTRNQESNEPTALDVTPNQESSSRTTSECQSVSENLKKSNKQSTFTPSELLINESKDHEKSIRSRGCNTQNYVSIIKSSSSCLQGCLNTEQQRFTGYQGYTETKDEGRCATSPPVNTDSNTQQFPQGATASHAHSQLKPNADRQTSYISPSVPTQTNCEPIVSNAQMRPITSSPAFQNFNLDIALQKQTHTSPECSVRVPASFSSEGELGANRGLECESTLPSFTMLLVSSPQIRSSEVEANRKLDSKCNPCDSELFSVDRRLAHSHPAKAAPALPSSPQPCRSEALEQRLKAVEASLAANKDRIATLLNIIHDLERVSTPSSHQRCCKTGLDLKNCSTCQKTACVVYSVEYDFRQQERHFLEVLNRSAGGNTSAFSARLTQPLEFRLLKNIVVKNLTKTKLKSKKLCTTLLKWLPRRIQQH</sequence>
<reference evidence="2" key="4">
    <citation type="submission" date="2020-03" db="EMBL/GenBank/DDBJ databases">
        <title>Intra-Species Differences in Population Size shape Life History and Genome Evolution.</title>
        <authorList>
            <person name="Willemsen D."/>
            <person name="Cui R."/>
            <person name="Valenzano D.R."/>
        </authorList>
    </citation>
    <scope>NUCLEOTIDE SEQUENCE</scope>
    <source>
        <strain evidence="2">GRZ</strain>
        <tissue evidence="2">Whole</tissue>
    </source>
</reference>
<evidence type="ECO:0000313" key="3">
    <source>
        <dbReference type="EMBL" id="SBP39399.1"/>
    </source>
</evidence>
<evidence type="ECO:0000313" key="5">
    <source>
        <dbReference type="Proteomes" id="UP000694548"/>
    </source>
</evidence>
<dbReference type="GeneTree" id="ENSGT00990000204690"/>
<evidence type="ECO:0000256" key="1">
    <source>
        <dbReference type="SAM" id="MobiDB-lite"/>
    </source>
</evidence>
<dbReference type="Pfam" id="PF15265">
    <property type="entry name" value="FAM196"/>
    <property type="match status" value="1"/>
</dbReference>
<dbReference type="Proteomes" id="UP000822369">
    <property type="component" value="Chromosome 15"/>
</dbReference>
<protein>
    <submittedName>
        <fullName evidence="3">Family with sequence similarity 196, member B</fullName>
    </submittedName>
    <submittedName>
        <fullName evidence="2">LOC107386607-like protein</fullName>
    </submittedName>
</protein>
<feature type="region of interest" description="Disordered" evidence="1">
    <location>
        <begin position="49"/>
        <end position="92"/>
    </location>
</feature>
<feature type="compositionally biased region" description="Low complexity" evidence="1">
    <location>
        <begin position="538"/>
        <end position="561"/>
    </location>
</feature>
<evidence type="ECO:0000313" key="4">
    <source>
        <dbReference type="Ensembl" id="ENSNFUP00015054025.1"/>
    </source>
</evidence>
<dbReference type="PANTHER" id="PTHR28682:SF2">
    <property type="entry name" value="PROTEIN INSYN2B"/>
    <property type="match status" value="1"/>
</dbReference>
<dbReference type="InterPro" id="IPR029337">
    <property type="entry name" value="INSYN2"/>
</dbReference>
<reference evidence="3" key="3">
    <citation type="submission" date="2016-06" db="EMBL/GenBank/DDBJ databases">
        <title>The genome of a short-lived fish provides insights into sex chromosome evolution and the genetic control of aging.</title>
        <authorList>
            <person name="Reichwald K."/>
            <person name="Felder M."/>
            <person name="Petzold A."/>
            <person name="Koch P."/>
            <person name="Groth M."/>
            <person name="Platzer M."/>
        </authorList>
    </citation>
    <scope>NUCLEOTIDE SEQUENCE</scope>
    <source>
        <tissue evidence="3">Brain</tissue>
    </source>
</reference>
<reference evidence="3" key="2">
    <citation type="submission" date="2016-05" db="EMBL/GenBank/DDBJ databases">
        <authorList>
            <person name="Lavstsen T."/>
            <person name="Jespersen J.S."/>
        </authorList>
    </citation>
    <scope>NUCLEOTIDE SEQUENCE</scope>
    <source>
        <tissue evidence="3">Brain</tissue>
    </source>
</reference>
<keyword evidence="5" id="KW-1185">Reference proteome</keyword>
<dbReference type="GeneID" id="107386607"/>
<reference evidence="4" key="5">
    <citation type="submission" date="2025-05" db="UniProtKB">
        <authorList>
            <consortium name="Ensembl"/>
        </authorList>
    </citation>
    <scope>IDENTIFICATION</scope>
</reference>
<proteinExistence type="predicted"/>
<feature type="region of interest" description="Disordered" evidence="1">
    <location>
        <begin position="212"/>
        <end position="238"/>
    </location>
</feature>
<feature type="region of interest" description="Disordered" evidence="1">
    <location>
        <begin position="756"/>
        <end position="806"/>
    </location>
</feature>
<dbReference type="OMA" id="CAETEHE"/>
<feature type="compositionally biased region" description="Polar residues" evidence="1">
    <location>
        <begin position="766"/>
        <end position="806"/>
    </location>
</feature>
<feature type="region of interest" description="Disordered" evidence="1">
    <location>
        <begin position="640"/>
        <end position="697"/>
    </location>
</feature>
<organism evidence="3">
    <name type="scientific">Nothobranchius furzeri</name>
    <name type="common">Turquoise killifish</name>
    <dbReference type="NCBI Taxonomy" id="105023"/>
    <lineage>
        <taxon>Eukaryota</taxon>
        <taxon>Metazoa</taxon>
        <taxon>Chordata</taxon>
        <taxon>Craniata</taxon>
        <taxon>Vertebrata</taxon>
        <taxon>Euteleostomi</taxon>
        <taxon>Actinopterygii</taxon>
        <taxon>Neopterygii</taxon>
        <taxon>Teleostei</taxon>
        <taxon>Neoteleostei</taxon>
        <taxon>Acanthomorphata</taxon>
        <taxon>Ovalentaria</taxon>
        <taxon>Atherinomorphae</taxon>
        <taxon>Cyprinodontiformes</taxon>
        <taxon>Nothobranchiidae</taxon>
        <taxon>Nothobranchius</taxon>
    </lineage>
</organism>
<dbReference type="EMBL" id="JAAVVJ010000015">
    <property type="protein sequence ID" value="KAF7206064.1"/>
    <property type="molecule type" value="Genomic_DNA"/>
</dbReference>
<dbReference type="AlphaFoldDB" id="A0A1A7Z9X5"/>
<gene>
    <name evidence="3" type="primary">FAM196B</name>
    <name evidence="4" type="synonym">LOC107386607</name>
    <name evidence="2" type="ORF">G4P62_011112</name>
</gene>
<reference evidence="4" key="1">
    <citation type="submission" date="2014-08" db="EMBL/GenBank/DDBJ databases">
        <authorList>
            <person name="Senf B."/>
            <person name="Petzold A."/>
            <person name="Downie B.R."/>
            <person name="Koch P."/>
            <person name="Platzer M."/>
        </authorList>
    </citation>
    <scope>NUCLEOTIDE SEQUENCE [LARGE SCALE GENOMIC DNA]</scope>
    <source>
        <strain evidence="4">GRZ</strain>
    </source>
</reference>
<feature type="compositionally biased region" description="Polar residues" evidence="1">
    <location>
        <begin position="651"/>
        <end position="687"/>
    </location>
</feature>
<evidence type="ECO:0000313" key="2">
    <source>
        <dbReference type="EMBL" id="KAF7206064.1"/>
    </source>
</evidence>